<dbReference type="PIRSF" id="PIRSF004486">
    <property type="entry name" value="MraW"/>
    <property type="match status" value="1"/>
</dbReference>
<dbReference type="Gene3D" id="3.40.50.150">
    <property type="entry name" value="Vaccinia Virus protein VP39"/>
    <property type="match status" value="1"/>
</dbReference>
<gene>
    <name evidence="6" type="primary">rsmH</name>
    <name evidence="7" type="ORF">COV86_00160</name>
</gene>
<dbReference type="AlphaFoldDB" id="A0A2H0KNZ4"/>
<evidence type="ECO:0000256" key="2">
    <source>
        <dbReference type="ARBA" id="ARBA00022552"/>
    </source>
</evidence>
<name>A0A2H0KNZ4_9BACT</name>
<comment type="caution">
    <text evidence="7">The sequence shown here is derived from an EMBL/GenBank/DDBJ whole genome shotgun (WGS) entry which is preliminary data.</text>
</comment>
<dbReference type="GO" id="GO:0071424">
    <property type="term" value="F:rRNA (cytosine-N4-)-methyltransferase activity"/>
    <property type="evidence" value="ECO:0007669"/>
    <property type="project" value="UniProtKB-UniRule"/>
</dbReference>
<feature type="binding site" evidence="6">
    <location>
        <position position="47"/>
    </location>
    <ligand>
        <name>S-adenosyl-L-methionine</name>
        <dbReference type="ChEBI" id="CHEBI:59789"/>
    </ligand>
</feature>
<evidence type="ECO:0000256" key="6">
    <source>
        <dbReference type="HAMAP-Rule" id="MF_01007"/>
    </source>
</evidence>
<evidence type="ECO:0000256" key="1">
    <source>
        <dbReference type="ARBA" id="ARBA00010396"/>
    </source>
</evidence>
<dbReference type="InterPro" id="IPR002903">
    <property type="entry name" value="RsmH"/>
</dbReference>
<dbReference type="Gene3D" id="1.10.150.170">
    <property type="entry name" value="Putative methyltransferase TM0872, insert domain"/>
    <property type="match status" value="1"/>
</dbReference>
<accession>A0A2H0KNZ4</accession>
<proteinExistence type="inferred from homology"/>
<keyword evidence="6" id="KW-0963">Cytoplasm</keyword>
<feature type="binding site" evidence="6">
    <location>
        <position position="98"/>
    </location>
    <ligand>
        <name>S-adenosyl-L-methionine</name>
        <dbReference type="ChEBI" id="CHEBI:59789"/>
    </ligand>
</feature>
<comment type="function">
    <text evidence="6">Specifically methylates the N4 position of cytidine in position 1402 (C1402) of 16S rRNA.</text>
</comment>
<sequence>MHTPVLLQQAIENLNVRLGSLYIDATFGEGGYSSEILKKGGRVLAIDWDIDQLKNYGLRITDLKLIQGNFSEIEKIAKENDFFPIDGVVFDLGLSMKQIEESGRGFSYNRPDEPLDMRLSLDNKLTAKDLIKELSEEELYEVFAKNSEEIKSKEIAYEVKKRKKMETVSDLIYVIDKALGFKSNQTYARIFQALRIELNDEFENLKKGLKGAVDILKKDGRVVVVSFHSLEDRIVKNFVKEKKLKFLFKKPIRGFRSFERSAKLRTIIK</sequence>
<evidence type="ECO:0000256" key="4">
    <source>
        <dbReference type="ARBA" id="ARBA00022679"/>
    </source>
</evidence>
<dbReference type="NCBIfam" id="TIGR00006">
    <property type="entry name" value="16S rRNA (cytosine(1402)-N(4))-methyltransferase RsmH"/>
    <property type="match status" value="1"/>
</dbReference>
<feature type="binding site" evidence="6">
    <location>
        <position position="70"/>
    </location>
    <ligand>
        <name>S-adenosyl-L-methionine</name>
        <dbReference type="ChEBI" id="CHEBI:59789"/>
    </ligand>
</feature>
<dbReference type="HAMAP" id="MF_01007">
    <property type="entry name" value="16SrRNA_methyltr_H"/>
    <property type="match status" value="1"/>
</dbReference>
<dbReference type="Proteomes" id="UP000229570">
    <property type="component" value="Unassembled WGS sequence"/>
</dbReference>
<dbReference type="EC" id="2.1.1.199" evidence="6"/>
<dbReference type="GO" id="GO:0070475">
    <property type="term" value="P:rRNA base methylation"/>
    <property type="evidence" value="ECO:0007669"/>
    <property type="project" value="UniProtKB-UniRule"/>
</dbReference>
<organism evidence="7 8">
    <name type="scientific">Candidatus Roizmanbacteria bacterium CG11_big_fil_rev_8_21_14_0_20_35_14</name>
    <dbReference type="NCBI Taxonomy" id="1974855"/>
    <lineage>
        <taxon>Bacteria</taxon>
        <taxon>Candidatus Roizmaniibacteriota</taxon>
    </lineage>
</organism>
<reference evidence="7 8" key="1">
    <citation type="submission" date="2017-09" db="EMBL/GenBank/DDBJ databases">
        <title>Depth-based differentiation of microbial function through sediment-hosted aquifers and enrichment of novel symbionts in the deep terrestrial subsurface.</title>
        <authorList>
            <person name="Probst A.J."/>
            <person name="Ladd B."/>
            <person name="Jarett J.K."/>
            <person name="Geller-Mcgrath D.E."/>
            <person name="Sieber C.M."/>
            <person name="Emerson J.B."/>
            <person name="Anantharaman K."/>
            <person name="Thomas B.C."/>
            <person name="Malmstrom R."/>
            <person name="Stieglmeier M."/>
            <person name="Klingl A."/>
            <person name="Woyke T."/>
            <person name="Ryan C.M."/>
            <person name="Banfield J.F."/>
        </authorList>
    </citation>
    <scope>NUCLEOTIDE SEQUENCE [LARGE SCALE GENOMIC DNA]</scope>
    <source>
        <strain evidence="7">CG11_big_fil_rev_8_21_14_0_20_35_14</strain>
    </source>
</reference>
<comment type="catalytic activity">
    <reaction evidence="6">
        <text>cytidine(1402) in 16S rRNA + S-adenosyl-L-methionine = N(4)-methylcytidine(1402) in 16S rRNA + S-adenosyl-L-homocysteine + H(+)</text>
        <dbReference type="Rhea" id="RHEA:42928"/>
        <dbReference type="Rhea" id="RHEA-COMP:10286"/>
        <dbReference type="Rhea" id="RHEA-COMP:10287"/>
        <dbReference type="ChEBI" id="CHEBI:15378"/>
        <dbReference type="ChEBI" id="CHEBI:57856"/>
        <dbReference type="ChEBI" id="CHEBI:59789"/>
        <dbReference type="ChEBI" id="CHEBI:74506"/>
        <dbReference type="ChEBI" id="CHEBI:82748"/>
        <dbReference type="EC" id="2.1.1.199"/>
    </reaction>
</comment>
<dbReference type="InterPro" id="IPR029063">
    <property type="entry name" value="SAM-dependent_MTases_sf"/>
</dbReference>
<keyword evidence="3 6" id="KW-0489">Methyltransferase</keyword>
<dbReference type="EMBL" id="PCVL01000002">
    <property type="protein sequence ID" value="PIQ72985.1"/>
    <property type="molecule type" value="Genomic_DNA"/>
</dbReference>
<protein>
    <recommendedName>
        <fullName evidence="6">Ribosomal RNA small subunit methyltransferase H</fullName>
        <ecNumber evidence="6">2.1.1.199</ecNumber>
    </recommendedName>
    <alternativeName>
        <fullName evidence="6">16S rRNA m(4)C1402 methyltransferase</fullName>
    </alternativeName>
    <alternativeName>
        <fullName evidence="6">rRNA (cytosine-N(4)-)-methyltransferase RsmH</fullName>
    </alternativeName>
</protein>
<evidence type="ECO:0000256" key="5">
    <source>
        <dbReference type="ARBA" id="ARBA00022691"/>
    </source>
</evidence>
<comment type="similarity">
    <text evidence="1 6">Belongs to the methyltransferase superfamily. RsmH family.</text>
</comment>
<keyword evidence="4 6" id="KW-0808">Transferase</keyword>
<dbReference type="SUPFAM" id="SSF53335">
    <property type="entry name" value="S-adenosyl-L-methionine-dependent methyltransferases"/>
    <property type="match status" value="1"/>
</dbReference>
<keyword evidence="2 6" id="KW-0698">rRNA processing</keyword>
<dbReference type="PANTHER" id="PTHR11265">
    <property type="entry name" value="S-ADENOSYL-METHYLTRANSFERASE MRAW"/>
    <property type="match status" value="1"/>
</dbReference>
<comment type="subcellular location">
    <subcellularLocation>
        <location evidence="6">Cytoplasm</location>
    </subcellularLocation>
</comment>
<dbReference type="Pfam" id="PF01795">
    <property type="entry name" value="Methyltransf_5"/>
    <property type="match status" value="1"/>
</dbReference>
<keyword evidence="5 6" id="KW-0949">S-adenosyl-L-methionine</keyword>
<evidence type="ECO:0000313" key="7">
    <source>
        <dbReference type="EMBL" id="PIQ72985.1"/>
    </source>
</evidence>
<feature type="binding site" evidence="6">
    <location>
        <position position="91"/>
    </location>
    <ligand>
        <name>S-adenosyl-L-methionine</name>
        <dbReference type="ChEBI" id="CHEBI:59789"/>
    </ligand>
</feature>
<feature type="binding site" evidence="6">
    <location>
        <begin position="30"/>
        <end position="32"/>
    </location>
    <ligand>
        <name>S-adenosyl-L-methionine</name>
        <dbReference type="ChEBI" id="CHEBI:59789"/>
    </ligand>
</feature>
<evidence type="ECO:0000313" key="8">
    <source>
        <dbReference type="Proteomes" id="UP000229570"/>
    </source>
</evidence>
<dbReference type="InterPro" id="IPR023397">
    <property type="entry name" value="SAM-dep_MeTrfase_MraW_recog"/>
</dbReference>
<dbReference type="SUPFAM" id="SSF81799">
    <property type="entry name" value="Putative methyltransferase TM0872, insert domain"/>
    <property type="match status" value="1"/>
</dbReference>
<dbReference type="PANTHER" id="PTHR11265:SF0">
    <property type="entry name" value="12S RRNA N4-METHYLCYTIDINE METHYLTRANSFERASE"/>
    <property type="match status" value="1"/>
</dbReference>
<dbReference type="GO" id="GO:0005737">
    <property type="term" value="C:cytoplasm"/>
    <property type="evidence" value="ECO:0007669"/>
    <property type="project" value="UniProtKB-SubCell"/>
</dbReference>
<evidence type="ECO:0000256" key="3">
    <source>
        <dbReference type="ARBA" id="ARBA00022603"/>
    </source>
</evidence>